<gene>
    <name evidence="1" type="ORF">ABJI51_10245</name>
</gene>
<proteinExistence type="predicted"/>
<evidence type="ECO:0000313" key="1">
    <source>
        <dbReference type="EMBL" id="MEQ0559449.1"/>
    </source>
</evidence>
<accession>A0ABV0LBZ6</accession>
<dbReference type="EMBL" id="JBDZYD010000003">
    <property type="protein sequence ID" value="MEQ0559449.1"/>
    <property type="molecule type" value="Genomic_DNA"/>
</dbReference>
<sequence>MKSVFPYPTLFGVVDFEIASVDVDGRDLPYARISKTERVVALHSSGRDEWDSARLRIKATLPAPEIDEGPWSDVSCLAILTESATNARSTSRLTRGPGGTWQGTIDLVHVHHRTRATLALTVVAEVDGVPGRIIGSSEKDWYVDLKALTPRREEVVKIEQRDFREGPEEWLRPFKDSSWIVETSGDLPTVYLNTTAVEGLTDILDGKGGSPAEKTLRDLTSSQIAQGVWTAMFHASIGELDVDDEGMPILPGGWRESVLRMMLPDVMPGRQITDALADIADRRKSGSGWSELQTNIQYAAGKRSQATKKLTGAVRAFHRAERSDDR</sequence>
<protein>
    <recommendedName>
        <fullName evidence="3">Rv3651-like N-terminal domain-containing protein</fullName>
    </recommendedName>
</protein>
<dbReference type="RefSeq" id="WP_348949510.1">
    <property type="nucleotide sequence ID" value="NZ_JBDZYD010000003.1"/>
</dbReference>
<organism evidence="1 2">
    <name type="scientific">Amycolatopsis melonis</name>
    <dbReference type="NCBI Taxonomy" id="3156488"/>
    <lineage>
        <taxon>Bacteria</taxon>
        <taxon>Bacillati</taxon>
        <taxon>Actinomycetota</taxon>
        <taxon>Actinomycetes</taxon>
        <taxon>Pseudonocardiales</taxon>
        <taxon>Pseudonocardiaceae</taxon>
        <taxon>Amycolatopsis</taxon>
    </lineage>
</organism>
<comment type="caution">
    <text evidence="1">The sequence shown here is derived from an EMBL/GenBank/DDBJ whole genome shotgun (WGS) entry which is preliminary data.</text>
</comment>
<reference evidence="1 2" key="1">
    <citation type="submission" date="2024-05" db="EMBL/GenBank/DDBJ databases">
        <authorList>
            <person name="Zhao H."/>
            <person name="Xu Y."/>
            <person name="Lin S."/>
            <person name="Spain J.C."/>
            <person name="Zhou N.-Y."/>
        </authorList>
    </citation>
    <scope>NUCLEOTIDE SEQUENCE [LARGE SCALE GENOMIC DNA]</scope>
    <source>
        <strain evidence="1 2">NEAU-NG30</strain>
    </source>
</reference>
<evidence type="ECO:0008006" key="3">
    <source>
        <dbReference type="Google" id="ProtNLM"/>
    </source>
</evidence>
<keyword evidence="2" id="KW-1185">Reference proteome</keyword>
<dbReference type="Proteomes" id="UP001440984">
    <property type="component" value="Unassembled WGS sequence"/>
</dbReference>
<evidence type="ECO:0000313" key="2">
    <source>
        <dbReference type="Proteomes" id="UP001440984"/>
    </source>
</evidence>
<name>A0ABV0LBZ6_9PSEU</name>